<evidence type="ECO:0000313" key="2">
    <source>
        <dbReference type="Proteomes" id="UP000243255"/>
    </source>
</evidence>
<reference evidence="2" key="1">
    <citation type="submission" date="2016-11" db="EMBL/GenBank/DDBJ databases">
        <authorList>
            <person name="Varghese N."/>
            <person name="Submissions S."/>
        </authorList>
    </citation>
    <scope>NUCLEOTIDE SEQUENCE [LARGE SCALE GENOMIC DNA]</scope>
    <source>
        <strain evidence="2">DSM 2635</strain>
    </source>
</reference>
<keyword evidence="2" id="KW-1185">Reference proteome</keyword>
<gene>
    <name evidence="1" type="ORF">SAMN04488530_1411</name>
</gene>
<evidence type="ECO:0000313" key="1">
    <source>
        <dbReference type="EMBL" id="SHH37772.1"/>
    </source>
</evidence>
<dbReference type="Proteomes" id="UP000243255">
    <property type="component" value="Unassembled WGS sequence"/>
</dbReference>
<name>A0A1M5SGP4_9FIRM</name>
<organism evidence="1 2">
    <name type="scientific">Asaccharospora irregularis DSM 2635</name>
    <dbReference type="NCBI Taxonomy" id="1121321"/>
    <lineage>
        <taxon>Bacteria</taxon>
        <taxon>Bacillati</taxon>
        <taxon>Bacillota</taxon>
        <taxon>Clostridia</taxon>
        <taxon>Peptostreptococcales</taxon>
        <taxon>Peptostreptococcaceae</taxon>
        <taxon>Asaccharospora</taxon>
    </lineage>
</organism>
<sequence>MPKLNRFEIISGTYVEKIFGQFRIGYSMSDTTDFYDMVEWSKKGGYRGSIISFYDYDNGRIYEPFQKQRNVLYGKPAYLKNYFWFLQGDYNKGKITLFRYLPDEIPEMIIQLNIADVDPYNLRIIGEDVHITSEDDDFVCYYPESFRFSKDSHEGVTMIADGKVYLSAWVEEGWDDENDCASEEYNYYEKVIVRDFNGTVLSEELGSLNQRPDGTWWIS</sequence>
<accession>A0A1M5SGP4</accession>
<dbReference type="EMBL" id="FQWX01000041">
    <property type="protein sequence ID" value="SHH37772.1"/>
    <property type="molecule type" value="Genomic_DNA"/>
</dbReference>
<proteinExistence type="predicted"/>
<dbReference type="OrthoDB" id="2038298at2"/>
<dbReference type="RefSeq" id="WP_073127398.1">
    <property type="nucleotide sequence ID" value="NZ_BAABCH010000078.1"/>
</dbReference>
<protein>
    <submittedName>
        <fullName evidence="1">Uncharacterized protein</fullName>
    </submittedName>
</protein>
<dbReference type="AlphaFoldDB" id="A0A1M5SGP4"/>